<reference evidence="1" key="2">
    <citation type="submission" date="2020-09" db="EMBL/GenBank/DDBJ databases">
        <authorList>
            <person name="Sun Q."/>
            <person name="Kim S."/>
        </authorList>
    </citation>
    <scope>NUCLEOTIDE SEQUENCE</scope>
    <source>
        <strain evidence="1">KCTC 22164</strain>
    </source>
</reference>
<organism evidence="1 2">
    <name type="scientific">Alteromonas halophila</name>
    <dbReference type="NCBI Taxonomy" id="516698"/>
    <lineage>
        <taxon>Bacteria</taxon>
        <taxon>Pseudomonadati</taxon>
        <taxon>Pseudomonadota</taxon>
        <taxon>Gammaproteobacteria</taxon>
        <taxon>Alteromonadales</taxon>
        <taxon>Alteromonadaceae</taxon>
        <taxon>Alteromonas/Salinimonas group</taxon>
        <taxon>Alteromonas</taxon>
    </lineage>
</organism>
<comment type="caution">
    <text evidence="1">The sequence shown here is derived from an EMBL/GenBank/DDBJ whole genome shotgun (WGS) entry which is preliminary data.</text>
</comment>
<proteinExistence type="predicted"/>
<evidence type="ECO:0000313" key="1">
    <source>
        <dbReference type="EMBL" id="GGW78281.1"/>
    </source>
</evidence>
<protein>
    <recommendedName>
        <fullName evidence="3">Lipoprotein</fullName>
    </recommendedName>
</protein>
<gene>
    <name evidence="1" type="ORF">GCM10007391_08560</name>
</gene>
<sequence length="396" mass="43707">MLRKQQSRFYRVILVIMLLTGCASGPDLRPGNPLPGIGLEAAEDTVLLSWSNQGPLARNLQPGTQVNVLAQYDTQYGPVTNEILASTTVRSGINGVKLPLKDALNFSPSGPVCLRLAIGQRPIPVRIARLDESSSGFYYPEWAKVAALEGEKAALQVQLRTVSTNIRNFSQTNPDFTRWQQENQIFNPQQCTSITFASQQTRPETALQGEARAQAATQQCVALYDGYKHANLPSIDALVAAVANDPSARLFARQMQHDFAQHRPGKIYFPGSNLPLDGALITSMMVNKDTLTSVQAGIILEAYQACITEATTRFDESLRDWQDVTDSATIAARTAPLQKLCQARFARDNTRQQRLEEFKRIKARLTEEQAALEQQKNALLPKRKPLIPFACPVEGG</sequence>
<dbReference type="AlphaFoldDB" id="A0A918JF85"/>
<dbReference type="Proteomes" id="UP000631300">
    <property type="component" value="Unassembled WGS sequence"/>
</dbReference>
<name>A0A918JF85_9ALTE</name>
<evidence type="ECO:0008006" key="3">
    <source>
        <dbReference type="Google" id="ProtNLM"/>
    </source>
</evidence>
<dbReference type="RefSeq" id="WP_189403869.1">
    <property type="nucleotide sequence ID" value="NZ_BMXP01000002.1"/>
</dbReference>
<evidence type="ECO:0000313" key="2">
    <source>
        <dbReference type="Proteomes" id="UP000631300"/>
    </source>
</evidence>
<reference evidence="1" key="1">
    <citation type="journal article" date="2014" name="Int. J. Syst. Evol. Microbiol.">
        <title>Complete genome sequence of Corynebacterium casei LMG S-19264T (=DSM 44701T), isolated from a smear-ripened cheese.</title>
        <authorList>
            <consortium name="US DOE Joint Genome Institute (JGI-PGF)"/>
            <person name="Walter F."/>
            <person name="Albersmeier A."/>
            <person name="Kalinowski J."/>
            <person name="Ruckert C."/>
        </authorList>
    </citation>
    <scope>NUCLEOTIDE SEQUENCE</scope>
    <source>
        <strain evidence="1">KCTC 22164</strain>
    </source>
</reference>
<accession>A0A918JF85</accession>
<dbReference type="EMBL" id="BMXP01000002">
    <property type="protein sequence ID" value="GGW78281.1"/>
    <property type="molecule type" value="Genomic_DNA"/>
</dbReference>
<dbReference type="PROSITE" id="PS51257">
    <property type="entry name" value="PROKAR_LIPOPROTEIN"/>
    <property type="match status" value="1"/>
</dbReference>
<keyword evidence="2" id="KW-1185">Reference proteome</keyword>